<proteinExistence type="predicted"/>
<dbReference type="RefSeq" id="WP_011900173.1">
    <property type="nucleotide sequence ID" value="NZ_JAAVJF010000001.1"/>
</dbReference>
<dbReference type="AlphaFoldDB" id="A0A7L4PA99"/>
<name>A0A7L4PA99_9CREN</name>
<evidence type="ECO:0000313" key="2">
    <source>
        <dbReference type="Proteomes" id="UP000554766"/>
    </source>
</evidence>
<evidence type="ECO:0008006" key="3">
    <source>
        <dbReference type="Google" id="ProtNLM"/>
    </source>
</evidence>
<sequence>MKRVAFVDESGLKSPCHCVAVAVIVAEVRGSYLYWGLDVISQLRASAGVKGEIKWRLVKRRGLASRALALIGSLETHKDVHHYVDRESFETWLWRLLTGIKADLYVLDEGLADPRKFPRAVSKPSHKVPGIQLADLLAGYTAELFCKRSRGFYQPA</sequence>
<protein>
    <recommendedName>
        <fullName evidence="3">DUF3800 domain-containing protein</fullName>
    </recommendedName>
</protein>
<dbReference type="EMBL" id="JAAVJF010000001">
    <property type="protein sequence ID" value="NYR14796.1"/>
    <property type="molecule type" value="Genomic_DNA"/>
</dbReference>
<gene>
    <name evidence="1" type="ORF">HC235_02225</name>
</gene>
<dbReference type="Pfam" id="PF12686">
    <property type="entry name" value="DUF3800"/>
    <property type="match status" value="1"/>
</dbReference>
<reference evidence="1 2" key="1">
    <citation type="journal article" date="2020" name="Nat. Commun.">
        <title>The structures of two archaeal type IV pili illuminate evolutionary relationships.</title>
        <authorList>
            <person name="Wang F."/>
            <person name="Baquero D.P."/>
            <person name="Su Z."/>
            <person name="Beltran L.C."/>
            <person name="Prangishvili D."/>
            <person name="Krupovic M."/>
            <person name="Egelman E.H."/>
        </authorList>
    </citation>
    <scope>NUCLEOTIDE SEQUENCE [LARGE SCALE GENOMIC DNA]</scope>
    <source>
        <strain evidence="1 2">2GA</strain>
    </source>
</reference>
<organism evidence="1 2">
    <name type="scientific">Pyrobaculum arsenaticum</name>
    <dbReference type="NCBI Taxonomy" id="121277"/>
    <lineage>
        <taxon>Archaea</taxon>
        <taxon>Thermoproteota</taxon>
        <taxon>Thermoprotei</taxon>
        <taxon>Thermoproteales</taxon>
        <taxon>Thermoproteaceae</taxon>
        <taxon>Pyrobaculum</taxon>
    </lineage>
</organism>
<accession>A0A7L4PA99</accession>
<dbReference type="InterPro" id="IPR024524">
    <property type="entry name" value="DUF3800"/>
</dbReference>
<keyword evidence="2" id="KW-1185">Reference proteome</keyword>
<dbReference type="Proteomes" id="UP000554766">
    <property type="component" value="Unassembled WGS sequence"/>
</dbReference>
<comment type="caution">
    <text evidence="1">The sequence shown here is derived from an EMBL/GenBank/DDBJ whole genome shotgun (WGS) entry which is preliminary data.</text>
</comment>
<dbReference type="OMA" id="FAVHYTS"/>
<dbReference type="GeneID" id="5054434"/>
<evidence type="ECO:0000313" key="1">
    <source>
        <dbReference type="EMBL" id="NYR14796.1"/>
    </source>
</evidence>